<dbReference type="EMBL" id="FO203522">
    <property type="protein sequence ID" value="CCO23993.1"/>
    <property type="molecule type" value="Genomic_DNA"/>
</dbReference>
<evidence type="ECO:0000259" key="10">
    <source>
        <dbReference type="Pfam" id="PF04316"/>
    </source>
</evidence>
<dbReference type="SUPFAM" id="SSF101498">
    <property type="entry name" value="Anti-sigma factor FlgM"/>
    <property type="match status" value="1"/>
</dbReference>
<accession>L0RB36</accession>
<feature type="compositionally biased region" description="Polar residues" evidence="9">
    <location>
        <begin position="25"/>
        <end position="59"/>
    </location>
</feature>
<evidence type="ECO:0000256" key="8">
    <source>
        <dbReference type="ARBA" id="ARBA00030117"/>
    </source>
</evidence>
<evidence type="ECO:0000313" key="11">
    <source>
        <dbReference type="EMBL" id="CCO23993.1"/>
    </source>
</evidence>
<evidence type="ECO:0000256" key="9">
    <source>
        <dbReference type="SAM" id="MobiDB-lite"/>
    </source>
</evidence>
<keyword evidence="5" id="KW-0805">Transcription regulation</keyword>
<evidence type="ECO:0000256" key="6">
    <source>
        <dbReference type="ARBA" id="ARBA00023163"/>
    </source>
</evidence>
<dbReference type="GO" id="GO:0045892">
    <property type="term" value="P:negative regulation of DNA-templated transcription"/>
    <property type="evidence" value="ECO:0007669"/>
    <property type="project" value="InterPro"/>
</dbReference>
<feature type="region of interest" description="Disordered" evidence="9">
    <location>
        <begin position="1"/>
        <end position="77"/>
    </location>
</feature>
<dbReference type="GO" id="GO:0044781">
    <property type="term" value="P:bacterial-type flagellum organization"/>
    <property type="evidence" value="ECO:0007669"/>
    <property type="project" value="UniProtKB-KW"/>
</dbReference>
<feature type="compositionally biased region" description="Basic and acidic residues" evidence="9">
    <location>
        <begin position="60"/>
        <end position="77"/>
    </location>
</feature>
<sequence>MKINQYNQTQLKAYSNNRVKDTVDKAQSQTKSSAPTRDVVNVSSQAKLLGTARQTATDSPDTREQKVRDLREQVREGTYKPDIRKTAMNLVRDEVDFLR</sequence>
<protein>
    <recommendedName>
        <fullName evidence="2">Negative regulator of flagellin synthesis</fullName>
    </recommendedName>
    <alternativeName>
        <fullName evidence="8">Anti-sigma-28 factor</fullName>
    </alternativeName>
</protein>
<dbReference type="InterPro" id="IPR031316">
    <property type="entry name" value="FlgM_C"/>
</dbReference>
<name>L0RB36_9BACT</name>
<organism evidence="11 12">
    <name type="scientific">Maridesulfovibrio hydrothermalis AM13 = DSM 14728</name>
    <dbReference type="NCBI Taxonomy" id="1121451"/>
    <lineage>
        <taxon>Bacteria</taxon>
        <taxon>Pseudomonadati</taxon>
        <taxon>Thermodesulfobacteriota</taxon>
        <taxon>Desulfovibrionia</taxon>
        <taxon>Desulfovibrionales</taxon>
        <taxon>Desulfovibrionaceae</taxon>
        <taxon>Maridesulfovibrio</taxon>
    </lineage>
</organism>
<proteinExistence type="inferred from homology"/>
<dbReference type="OrthoDB" id="9797114at2"/>
<evidence type="ECO:0000256" key="1">
    <source>
        <dbReference type="ARBA" id="ARBA00005322"/>
    </source>
</evidence>
<feature type="domain" description="Anti-sigma-28 factor FlgM C-terminal" evidence="10">
    <location>
        <begin position="38"/>
        <end position="91"/>
    </location>
</feature>
<dbReference type="HOGENOM" id="CLU_169011_2_1_7"/>
<dbReference type="AlphaFoldDB" id="L0RB36"/>
<evidence type="ECO:0000256" key="3">
    <source>
        <dbReference type="ARBA" id="ARBA00022491"/>
    </source>
</evidence>
<evidence type="ECO:0000313" key="12">
    <source>
        <dbReference type="Proteomes" id="UP000010808"/>
    </source>
</evidence>
<dbReference type="RefSeq" id="WP_015336596.1">
    <property type="nucleotide sequence ID" value="NC_020055.1"/>
</dbReference>
<comment type="similarity">
    <text evidence="1">Belongs to the FlgM family.</text>
</comment>
<dbReference type="NCBIfam" id="TIGR03824">
    <property type="entry name" value="FlgM_jcvi"/>
    <property type="match status" value="1"/>
</dbReference>
<keyword evidence="6" id="KW-0804">Transcription</keyword>
<gene>
    <name evidence="11" type="ORF">DESAM_21716</name>
</gene>
<keyword evidence="4" id="KW-1005">Bacterial flagellum biogenesis</keyword>
<dbReference type="InterPro" id="IPR035890">
    <property type="entry name" value="Anti-sigma-28_factor_FlgM_sf"/>
</dbReference>
<evidence type="ECO:0000256" key="7">
    <source>
        <dbReference type="ARBA" id="ARBA00024739"/>
    </source>
</evidence>
<comment type="function">
    <text evidence="7">Responsible for the coupling of flagellin expression to flagellar assembly by preventing expression of the flagellin genes when a component of the middle class of proteins is defective. It negatively regulates flagellar genes by inhibiting the activity of FliA by directly binding to FliA.</text>
</comment>
<evidence type="ECO:0000256" key="2">
    <source>
        <dbReference type="ARBA" id="ARBA00017823"/>
    </source>
</evidence>
<keyword evidence="3" id="KW-0678">Repressor</keyword>
<keyword evidence="12" id="KW-1185">Reference proteome</keyword>
<dbReference type="STRING" id="1121451.DESAM_21716"/>
<dbReference type="InterPro" id="IPR007412">
    <property type="entry name" value="FlgM"/>
</dbReference>
<dbReference type="Proteomes" id="UP000010808">
    <property type="component" value="Chromosome"/>
</dbReference>
<feature type="compositionally biased region" description="Polar residues" evidence="9">
    <location>
        <begin position="1"/>
        <end position="17"/>
    </location>
</feature>
<evidence type="ECO:0000256" key="4">
    <source>
        <dbReference type="ARBA" id="ARBA00022795"/>
    </source>
</evidence>
<dbReference type="KEGG" id="dhy:DESAM_21716"/>
<reference evidence="11 12" key="1">
    <citation type="submission" date="2012-10" db="EMBL/GenBank/DDBJ databases">
        <authorList>
            <person name="Genoscope - CEA"/>
        </authorList>
    </citation>
    <scope>NUCLEOTIDE SEQUENCE [LARGE SCALE GENOMIC DNA]</scope>
    <source>
        <strain evidence="12">AM13 / DSM 14728</strain>
    </source>
</reference>
<dbReference type="Pfam" id="PF04316">
    <property type="entry name" value="FlgM"/>
    <property type="match status" value="1"/>
</dbReference>
<evidence type="ECO:0000256" key="5">
    <source>
        <dbReference type="ARBA" id="ARBA00023015"/>
    </source>
</evidence>
<dbReference type="PATRIC" id="fig|1121451.3.peg.1957"/>